<name>A0A5A9YXY0_9ACTN</name>
<organism evidence="1 2">
    <name type="scientific">Streptomyces apricus</name>
    <dbReference type="NCBI Taxonomy" id="1828112"/>
    <lineage>
        <taxon>Bacteria</taxon>
        <taxon>Bacillati</taxon>
        <taxon>Actinomycetota</taxon>
        <taxon>Actinomycetes</taxon>
        <taxon>Kitasatosporales</taxon>
        <taxon>Streptomycetaceae</taxon>
        <taxon>Streptomyces</taxon>
    </lineage>
</organism>
<reference evidence="1 2" key="1">
    <citation type="submission" date="2019-05" db="EMBL/GenBank/DDBJ databases">
        <authorList>
            <person name="Hariharan J."/>
            <person name="Choudoir M.J."/>
            <person name="Diebold P."/>
            <person name="Panke-Buisse K."/>
            <person name="Buckley D.H."/>
        </authorList>
    </citation>
    <scope>NUCLEOTIDE SEQUENCE [LARGE SCALE GENOMIC DNA]</scope>
    <source>
        <strain evidence="1 2">SUN51</strain>
    </source>
</reference>
<protein>
    <submittedName>
        <fullName evidence="1">Saccharopine dehydrogenase</fullName>
    </submittedName>
</protein>
<feature type="non-terminal residue" evidence="1">
    <location>
        <position position="1"/>
    </location>
</feature>
<sequence>DPGYGDTAKMLAEAALCLVLDDLPRTSGQVTTAVALGEPLVERLRRAGISFRVAATR</sequence>
<proteinExistence type="predicted"/>
<keyword evidence="2" id="KW-1185">Reference proteome</keyword>
<evidence type="ECO:0000313" key="2">
    <source>
        <dbReference type="Proteomes" id="UP000324965"/>
    </source>
</evidence>
<dbReference type="Proteomes" id="UP000324965">
    <property type="component" value="Unassembled WGS sequence"/>
</dbReference>
<comment type="caution">
    <text evidence="1">The sequence shown here is derived from an EMBL/GenBank/DDBJ whole genome shotgun (WGS) entry which is preliminary data.</text>
</comment>
<gene>
    <name evidence="1" type="ORF">FGF04_39290</name>
</gene>
<evidence type="ECO:0000313" key="1">
    <source>
        <dbReference type="EMBL" id="KAA0909657.1"/>
    </source>
</evidence>
<dbReference type="AlphaFoldDB" id="A0A5A9YXY0"/>
<accession>A0A5A9YXY0</accession>
<dbReference type="EMBL" id="VDFC01000218">
    <property type="protein sequence ID" value="KAA0909657.1"/>
    <property type="molecule type" value="Genomic_DNA"/>
</dbReference>